<dbReference type="RefSeq" id="XP_032125918.1">
    <property type="nucleotide sequence ID" value="XM_032270027.1"/>
</dbReference>
<feature type="compositionally biased region" description="Low complexity" evidence="1">
    <location>
        <begin position="110"/>
        <end position="119"/>
    </location>
</feature>
<dbReference type="Proteomes" id="UP000504640">
    <property type="component" value="Unplaced"/>
</dbReference>
<protein>
    <submittedName>
        <fullName evidence="3">Ubiquitin carboxyl-terminal hydrolase 51-like</fullName>
    </submittedName>
</protein>
<feature type="compositionally biased region" description="Pro residues" evidence="1">
    <location>
        <begin position="137"/>
        <end position="148"/>
    </location>
</feature>
<feature type="compositionally biased region" description="Pro residues" evidence="1">
    <location>
        <begin position="75"/>
        <end position="95"/>
    </location>
</feature>
<evidence type="ECO:0000313" key="3">
    <source>
        <dbReference type="RefSeq" id="XP_032125918.1"/>
    </source>
</evidence>
<evidence type="ECO:0000313" key="2">
    <source>
        <dbReference type="Proteomes" id="UP000504640"/>
    </source>
</evidence>
<gene>
    <name evidence="3" type="primary">LOC116543968</name>
</gene>
<organism evidence="2 3">
    <name type="scientific">Sapajus apella</name>
    <name type="common">Brown-capped capuchin</name>
    <name type="synonym">Cebus apella</name>
    <dbReference type="NCBI Taxonomy" id="9515"/>
    <lineage>
        <taxon>Eukaryota</taxon>
        <taxon>Metazoa</taxon>
        <taxon>Chordata</taxon>
        <taxon>Craniata</taxon>
        <taxon>Vertebrata</taxon>
        <taxon>Euteleostomi</taxon>
        <taxon>Mammalia</taxon>
        <taxon>Eutheria</taxon>
        <taxon>Euarchontoglires</taxon>
        <taxon>Primates</taxon>
        <taxon>Haplorrhini</taxon>
        <taxon>Platyrrhini</taxon>
        <taxon>Cebidae</taxon>
        <taxon>Cebinae</taxon>
        <taxon>Sapajus</taxon>
    </lineage>
</organism>
<proteinExistence type="predicted"/>
<reference evidence="3" key="1">
    <citation type="submission" date="2025-08" db="UniProtKB">
        <authorList>
            <consortium name="RefSeq"/>
        </authorList>
    </citation>
    <scope>IDENTIFICATION</scope>
    <source>
        <tissue evidence="3">Blood</tissue>
    </source>
</reference>
<name>A0A6J3H5U7_SAPAP</name>
<sequence length="243" mass="25565">MLRGTGAGKGSEEGQGRSGVQSPIPKAAVSGQGKEEPECLCWGPWGALGQGPEQKARWAATEAALAGHERKPWRVGPPLPRLPPTPPAICCPRVPPARESGNAGLGLVDSSGRSRSRGGNLHPESPTESPSNWIADPPAPGPPSPSPGPFRAQPGPAWKNSERDSHAGTTTGAQRLRLDKKGTGPCSFPDPGETQRRGRIRGAWRSTGSRERTRRQVPCVHCPGDASYRGVNAWVGAEGLGRR</sequence>
<evidence type="ECO:0000256" key="1">
    <source>
        <dbReference type="SAM" id="MobiDB-lite"/>
    </source>
</evidence>
<keyword evidence="2" id="KW-1185">Reference proteome</keyword>
<dbReference type="AlphaFoldDB" id="A0A6J3H5U7"/>
<dbReference type="GeneID" id="116543968"/>
<feature type="region of interest" description="Disordered" evidence="1">
    <location>
        <begin position="1"/>
        <end position="215"/>
    </location>
</feature>
<accession>A0A6J3H5U7</accession>